<protein>
    <submittedName>
        <fullName evidence="2">9653_t:CDS:1</fullName>
    </submittedName>
</protein>
<evidence type="ECO:0000313" key="2">
    <source>
        <dbReference type="EMBL" id="CAG8668074.1"/>
    </source>
</evidence>
<evidence type="ECO:0000256" key="1">
    <source>
        <dbReference type="SAM" id="Phobius"/>
    </source>
</evidence>
<keyword evidence="1" id="KW-1133">Transmembrane helix</keyword>
<accession>A0A9N9E8Y6</accession>
<proteinExistence type="predicted"/>
<keyword evidence="1" id="KW-0812">Transmembrane</keyword>
<keyword evidence="3" id="KW-1185">Reference proteome</keyword>
<dbReference type="OrthoDB" id="2434766at2759"/>
<dbReference type="AlphaFoldDB" id="A0A9N9E8Y6"/>
<keyword evidence="1" id="KW-0472">Membrane</keyword>
<evidence type="ECO:0000313" key="3">
    <source>
        <dbReference type="Proteomes" id="UP000789405"/>
    </source>
</evidence>
<comment type="caution">
    <text evidence="2">The sequence shown here is derived from an EMBL/GenBank/DDBJ whole genome shotgun (WGS) entry which is preliminary data.</text>
</comment>
<sequence>MSLTRRNYGRNYSNNIGTIDYVEGYSDGVGFAGVQVREGNSESTAVVVTDGNTTYFRYTEEPVYNYPSQSSYRYPSQPSYQYNSKESAHSRCYFAGTFTGTFAVTFAVTFTVTLTGLLQELF</sequence>
<feature type="transmembrane region" description="Helical" evidence="1">
    <location>
        <begin position="92"/>
        <end position="118"/>
    </location>
</feature>
<organism evidence="2 3">
    <name type="scientific">Dentiscutata erythropus</name>
    <dbReference type="NCBI Taxonomy" id="1348616"/>
    <lineage>
        <taxon>Eukaryota</taxon>
        <taxon>Fungi</taxon>
        <taxon>Fungi incertae sedis</taxon>
        <taxon>Mucoromycota</taxon>
        <taxon>Glomeromycotina</taxon>
        <taxon>Glomeromycetes</taxon>
        <taxon>Diversisporales</taxon>
        <taxon>Gigasporaceae</taxon>
        <taxon>Dentiscutata</taxon>
    </lineage>
</organism>
<gene>
    <name evidence="2" type="ORF">DERYTH_LOCUS11074</name>
</gene>
<dbReference type="Proteomes" id="UP000789405">
    <property type="component" value="Unassembled WGS sequence"/>
</dbReference>
<name>A0A9N9E8Y6_9GLOM</name>
<reference evidence="2" key="1">
    <citation type="submission" date="2021-06" db="EMBL/GenBank/DDBJ databases">
        <authorList>
            <person name="Kallberg Y."/>
            <person name="Tangrot J."/>
            <person name="Rosling A."/>
        </authorList>
    </citation>
    <scope>NUCLEOTIDE SEQUENCE</scope>
    <source>
        <strain evidence="2">MA453B</strain>
    </source>
</reference>
<dbReference type="EMBL" id="CAJVPY010006720">
    <property type="protein sequence ID" value="CAG8668074.1"/>
    <property type="molecule type" value="Genomic_DNA"/>
</dbReference>